<evidence type="ECO:0000313" key="2">
    <source>
        <dbReference type="Proteomes" id="UP000001194"/>
    </source>
</evidence>
<dbReference type="EMBL" id="DS547128">
    <property type="protein sequence ID" value="EDR02841.1"/>
    <property type="molecule type" value="Genomic_DNA"/>
</dbReference>
<dbReference type="RefSeq" id="XP_001886551.1">
    <property type="nucleotide sequence ID" value="XM_001886516.1"/>
</dbReference>
<name>B0DRB4_LACBS</name>
<dbReference type="KEGG" id="lbc:LACBIDRAFT_332024"/>
<organism evidence="2">
    <name type="scientific">Laccaria bicolor (strain S238N-H82 / ATCC MYA-4686)</name>
    <name type="common">Bicoloured deceiver</name>
    <name type="synonym">Laccaria laccata var. bicolor</name>
    <dbReference type="NCBI Taxonomy" id="486041"/>
    <lineage>
        <taxon>Eukaryota</taxon>
        <taxon>Fungi</taxon>
        <taxon>Dikarya</taxon>
        <taxon>Basidiomycota</taxon>
        <taxon>Agaricomycotina</taxon>
        <taxon>Agaricomycetes</taxon>
        <taxon>Agaricomycetidae</taxon>
        <taxon>Agaricales</taxon>
        <taxon>Agaricineae</taxon>
        <taxon>Hydnangiaceae</taxon>
        <taxon>Laccaria</taxon>
    </lineage>
</organism>
<reference evidence="1 2" key="1">
    <citation type="journal article" date="2008" name="Nature">
        <title>The genome of Laccaria bicolor provides insights into mycorrhizal symbiosis.</title>
        <authorList>
            <person name="Martin F."/>
            <person name="Aerts A."/>
            <person name="Ahren D."/>
            <person name="Brun A."/>
            <person name="Danchin E.G.J."/>
            <person name="Duchaussoy F."/>
            <person name="Gibon J."/>
            <person name="Kohler A."/>
            <person name="Lindquist E."/>
            <person name="Pereda V."/>
            <person name="Salamov A."/>
            <person name="Shapiro H.J."/>
            <person name="Wuyts J."/>
            <person name="Blaudez D."/>
            <person name="Buee M."/>
            <person name="Brokstein P."/>
            <person name="Canbaeck B."/>
            <person name="Cohen D."/>
            <person name="Courty P.E."/>
            <person name="Coutinho P.M."/>
            <person name="Delaruelle C."/>
            <person name="Detter J.C."/>
            <person name="Deveau A."/>
            <person name="DiFazio S."/>
            <person name="Duplessis S."/>
            <person name="Fraissinet-Tachet L."/>
            <person name="Lucic E."/>
            <person name="Frey-Klett P."/>
            <person name="Fourrey C."/>
            <person name="Feussner I."/>
            <person name="Gay G."/>
            <person name="Grimwood J."/>
            <person name="Hoegger P.J."/>
            <person name="Jain P."/>
            <person name="Kilaru S."/>
            <person name="Labbe J."/>
            <person name="Lin Y.C."/>
            <person name="Legue V."/>
            <person name="Le Tacon F."/>
            <person name="Marmeisse R."/>
            <person name="Melayah D."/>
            <person name="Montanini B."/>
            <person name="Muratet M."/>
            <person name="Nehls U."/>
            <person name="Niculita-Hirzel H."/>
            <person name="Oudot-Le Secq M.P."/>
            <person name="Peter M."/>
            <person name="Quesneville H."/>
            <person name="Rajashekar B."/>
            <person name="Reich M."/>
            <person name="Rouhier N."/>
            <person name="Schmutz J."/>
            <person name="Yin T."/>
            <person name="Chalot M."/>
            <person name="Henrissat B."/>
            <person name="Kuees U."/>
            <person name="Lucas S."/>
            <person name="Van de Peer Y."/>
            <person name="Podila G.K."/>
            <person name="Polle A."/>
            <person name="Pukkila P.J."/>
            <person name="Richardson P.M."/>
            <person name="Rouze P."/>
            <person name="Sanders I.R."/>
            <person name="Stajich J.E."/>
            <person name="Tunlid A."/>
            <person name="Tuskan G."/>
            <person name="Grigoriev I.V."/>
        </authorList>
    </citation>
    <scope>NUCLEOTIDE SEQUENCE [LARGE SCALE GENOMIC DNA]</scope>
    <source>
        <strain evidence="2">S238N-H82 / ATCC MYA-4686</strain>
    </source>
</reference>
<dbReference type="GeneID" id="6082103"/>
<proteinExistence type="predicted"/>
<protein>
    <submittedName>
        <fullName evidence="1">Predicted protein</fullName>
    </submittedName>
</protein>
<evidence type="ECO:0000313" key="1">
    <source>
        <dbReference type="EMBL" id="EDR02841.1"/>
    </source>
</evidence>
<dbReference type="Proteomes" id="UP000001194">
    <property type="component" value="Unassembled WGS sequence"/>
</dbReference>
<dbReference type="HOGENOM" id="CLU_2061906_0_0_1"/>
<dbReference type="AlphaFoldDB" id="B0DRB4"/>
<accession>B0DRB4</accession>
<keyword evidence="2" id="KW-1185">Reference proteome</keyword>
<gene>
    <name evidence="1" type="ORF">LACBIDRAFT_332024</name>
</gene>
<sequence length="119" mass="13072">MSDNSDNNEPINERLKFLRLLEQKGEAGGHIQRMLGARIGLHRRGEAEVDEVVPRGKIEVVAGMELHRTRYLAWNEIVRRGKAEVAAVAGTAGFAVVGFAAQIVRIRMLAGAEIGSRKI</sequence>
<dbReference type="InParanoid" id="B0DRB4"/>